<proteinExistence type="predicted"/>
<name>A0A9J5X2T8_SOLCO</name>
<gene>
    <name evidence="1" type="ORF">H5410_052666</name>
</gene>
<evidence type="ECO:0000313" key="1">
    <source>
        <dbReference type="EMBL" id="KAG5582039.1"/>
    </source>
</evidence>
<accession>A0A9J5X2T8</accession>
<dbReference type="EMBL" id="JACXVP010000010">
    <property type="protein sequence ID" value="KAG5582039.1"/>
    <property type="molecule type" value="Genomic_DNA"/>
</dbReference>
<dbReference type="AlphaFoldDB" id="A0A9J5X2T8"/>
<keyword evidence="2" id="KW-1185">Reference proteome</keyword>
<sequence>MERREMETGADPEILEHDSGWAALQMNNVVSMQTHEED</sequence>
<reference evidence="1 2" key="1">
    <citation type="submission" date="2020-09" db="EMBL/GenBank/DDBJ databases">
        <title>De no assembly of potato wild relative species, Solanum commersonii.</title>
        <authorList>
            <person name="Cho K."/>
        </authorList>
    </citation>
    <scope>NUCLEOTIDE SEQUENCE [LARGE SCALE GENOMIC DNA]</scope>
    <source>
        <strain evidence="1">LZ3.2</strain>
        <tissue evidence="1">Leaf</tissue>
    </source>
</reference>
<organism evidence="1 2">
    <name type="scientific">Solanum commersonii</name>
    <name type="common">Commerson's wild potato</name>
    <name type="synonym">Commerson's nightshade</name>
    <dbReference type="NCBI Taxonomy" id="4109"/>
    <lineage>
        <taxon>Eukaryota</taxon>
        <taxon>Viridiplantae</taxon>
        <taxon>Streptophyta</taxon>
        <taxon>Embryophyta</taxon>
        <taxon>Tracheophyta</taxon>
        <taxon>Spermatophyta</taxon>
        <taxon>Magnoliopsida</taxon>
        <taxon>eudicotyledons</taxon>
        <taxon>Gunneridae</taxon>
        <taxon>Pentapetalae</taxon>
        <taxon>asterids</taxon>
        <taxon>lamiids</taxon>
        <taxon>Solanales</taxon>
        <taxon>Solanaceae</taxon>
        <taxon>Solanoideae</taxon>
        <taxon>Solaneae</taxon>
        <taxon>Solanum</taxon>
    </lineage>
</organism>
<dbReference type="Proteomes" id="UP000824120">
    <property type="component" value="Chromosome 10"/>
</dbReference>
<evidence type="ECO:0000313" key="2">
    <source>
        <dbReference type="Proteomes" id="UP000824120"/>
    </source>
</evidence>
<protein>
    <submittedName>
        <fullName evidence="1">Uncharacterized protein</fullName>
    </submittedName>
</protein>
<comment type="caution">
    <text evidence="1">The sequence shown here is derived from an EMBL/GenBank/DDBJ whole genome shotgun (WGS) entry which is preliminary data.</text>
</comment>